<dbReference type="EMBL" id="JBCHKQ010000002">
    <property type="protein sequence ID" value="MEM5947721.1"/>
    <property type="molecule type" value="Genomic_DNA"/>
</dbReference>
<evidence type="ECO:0000313" key="3">
    <source>
        <dbReference type="Proteomes" id="UP001466331"/>
    </source>
</evidence>
<evidence type="ECO:0000313" key="2">
    <source>
        <dbReference type="EMBL" id="MEM5947721.1"/>
    </source>
</evidence>
<dbReference type="PROSITE" id="PS50005">
    <property type="entry name" value="TPR"/>
    <property type="match status" value="1"/>
</dbReference>
<dbReference type="InterPro" id="IPR011990">
    <property type="entry name" value="TPR-like_helical_dom_sf"/>
</dbReference>
<comment type="caution">
    <text evidence="2">The sequence shown here is derived from an EMBL/GenBank/DDBJ whole genome shotgun (WGS) entry which is preliminary data.</text>
</comment>
<sequence length="315" mass="36687">MEDTVSRFNRVLQEAYEYIKAGLWEKAFKLLNRSLIKVNSPEQEIQIKASLNCIQYVQNVESEISPGKTEEAQGDEYLKGIKSFVKMTEGMGGVSEQLVFNIKHYLFSRALRSYKDSRTSGSYEPPELFFKMGRCYKGIGNFADAREILEHVVKKRPEYSPFLAELADCYALLGDIDLAKVFFREAFFYDPKAIELEFLESGMILKLIEEVKARGYAPPLLQEWLPVYGVVLGVFNIKRELRSVEVGKLKQSIFSMEEELKNMMANRDVIVPRLINRYFWLIDHYRLKNEEPIKIKDAAYKIKLLDSEIYKLYTR</sequence>
<dbReference type="Gene3D" id="1.25.40.10">
    <property type="entry name" value="Tetratricopeptide repeat domain"/>
    <property type="match status" value="1"/>
</dbReference>
<dbReference type="InterPro" id="IPR019734">
    <property type="entry name" value="TPR_rpt"/>
</dbReference>
<proteinExistence type="predicted"/>
<protein>
    <submittedName>
        <fullName evidence="2">Tetratricopeptide repeat protein</fullName>
    </submittedName>
</protein>
<dbReference type="Pfam" id="PF14559">
    <property type="entry name" value="TPR_19"/>
    <property type="match status" value="1"/>
</dbReference>
<dbReference type="RefSeq" id="WP_420069701.1">
    <property type="nucleotide sequence ID" value="NZ_JBCHKQ010000002.1"/>
</dbReference>
<keyword evidence="1" id="KW-0802">TPR repeat</keyword>
<dbReference type="SMART" id="SM00028">
    <property type="entry name" value="TPR"/>
    <property type="match status" value="2"/>
</dbReference>
<gene>
    <name evidence="2" type="ORF">WKV44_04100</name>
</gene>
<name>A0ABU9UAN0_9SPIR</name>
<dbReference type="Proteomes" id="UP001466331">
    <property type="component" value="Unassembled WGS sequence"/>
</dbReference>
<keyword evidence="3" id="KW-1185">Reference proteome</keyword>
<dbReference type="SUPFAM" id="SSF48452">
    <property type="entry name" value="TPR-like"/>
    <property type="match status" value="1"/>
</dbReference>
<feature type="repeat" description="TPR" evidence="1">
    <location>
        <begin position="126"/>
        <end position="159"/>
    </location>
</feature>
<reference evidence="2 3" key="1">
    <citation type="submission" date="2024-03" db="EMBL/GenBank/DDBJ databases">
        <title>Ignisphaera cupida sp. nov., a hyperthermophilic hydrolytic archaeon from a hot spring of Kamchatka, and proposal of Ignisphaeraceae fam. nov.</title>
        <authorList>
            <person name="Podosokorskaya O.A."/>
            <person name="Elcheninov A.G."/>
            <person name="Maltseva A.I."/>
            <person name="Zayulina K.S."/>
            <person name="Novikov A."/>
            <person name="Merkel A.Y."/>
        </authorList>
    </citation>
    <scope>NUCLEOTIDE SEQUENCE [LARGE SCALE GENOMIC DNA]</scope>
    <source>
        <strain evidence="2 3">38H-sp</strain>
    </source>
</reference>
<organism evidence="2 3">
    <name type="scientific">Rarispira pelagica</name>
    <dbReference type="NCBI Taxonomy" id="3141764"/>
    <lineage>
        <taxon>Bacteria</taxon>
        <taxon>Pseudomonadati</taxon>
        <taxon>Spirochaetota</taxon>
        <taxon>Spirochaetia</taxon>
        <taxon>Winmispirales</taxon>
        <taxon>Winmispiraceae</taxon>
        <taxon>Rarispira</taxon>
    </lineage>
</organism>
<accession>A0ABU9UAN0</accession>
<evidence type="ECO:0000256" key="1">
    <source>
        <dbReference type="PROSITE-ProRule" id="PRU00339"/>
    </source>
</evidence>